<dbReference type="AlphaFoldDB" id="A0A915J840"/>
<dbReference type="Proteomes" id="UP000887565">
    <property type="component" value="Unplaced"/>
</dbReference>
<proteinExistence type="predicted"/>
<dbReference type="WBParaSite" id="nRc.2.0.1.t22316-RA">
    <property type="protein sequence ID" value="nRc.2.0.1.t22316-RA"/>
    <property type="gene ID" value="nRc.2.0.1.g22316"/>
</dbReference>
<name>A0A915J840_ROMCU</name>
<organism evidence="1 2">
    <name type="scientific">Romanomermis culicivorax</name>
    <name type="common">Nematode worm</name>
    <dbReference type="NCBI Taxonomy" id="13658"/>
    <lineage>
        <taxon>Eukaryota</taxon>
        <taxon>Metazoa</taxon>
        <taxon>Ecdysozoa</taxon>
        <taxon>Nematoda</taxon>
        <taxon>Enoplea</taxon>
        <taxon>Dorylaimia</taxon>
        <taxon>Mermithida</taxon>
        <taxon>Mermithoidea</taxon>
        <taxon>Mermithidae</taxon>
        <taxon>Romanomermis</taxon>
    </lineage>
</organism>
<evidence type="ECO:0000313" key="1">
    <source>
        <dbReference type="Proteomes" id="UP000887565"/>
    </source>
</evidence>
<sequence length="72" mass="8448">MNNKNKNKPLKVKDRMNMGMHQIMGTDYTLIVTIFIEDDTFYHMFSKSRLHGGVKLSIWQMDDWMSHGPSTV</sequence>
<reference evidence="2" key="1">
    <citation type="submission" date="2022-11" db="UniProtKB">
        <authorList>
            <consortium name="WormBaseParasite"/>
        </authorList>
    </citation>
    <scope>IDENTIFICATION</scope>
</reference>
<accession>A0A915J840</accession>
<keyword evidence="1" id="KW-1185">Reference proteome</keyword>
<evidence type="ECO:0000313" key="2">
    <source>
        <dbReference type="WBParaSite" id="nRc.2.0.1.t22316-RA"/>
    </source>
</evidence>
<protein>
    <submittedName>
        <fullName evidence="2">Uncharacterized protein</fullName>
    </submittedName>
</protein>